<dbReference type="PANTHER" id="PTHR21301">
    <property type="entry name" value="REVERSE TRANSCRIPTASE"/>
    <property type="match status" value="1"/>
</dbReference>
<name>A0A974E2H8_XENLA</name>
<dbReference type="Gene3D" id="3.40.1440.10">
    <property type="entry name" value="GIY-YIG endonuclease"/>
    <property type="match status" value="1"/>
</dbReference>
<reference evidence="3" key="1">
    <citation type="journal article" date="2016" name="Nature">
        <title>Genome evolution in the allotetraploid frog Xenopus laevis.</title>
        <authorList>
            <person name="Session A.M."/>
            <person name="Uno Y."/>
            <person name="Kwon T."/>
            <person name="Chapman J.A."/>
            <person name="Toyoda A."/>
            <person name="Takahashi S."/>
            <person name="Fukui A."/>
            <person name="Hikosaka A."/>
            <person name="Suzuki A."/>
            <person name="Kondo M."/>
            <person name="van Heeringen S.J."/>
            <person name="Quigley I."/>
            <person name="Heinz S."/>
            <person name="Ogino H."/>
            <person name="Ochi H."/>
            <person name="Hellsten U."/>
            <person name="Lyons J.B."/>
            <person name="Simakov O."/>
            <person name="Putnam N."/>
            <person name="Stites J."/>
            <person name="Kuroki Y."/>
            <person name="Tanaka T."/>
            <person name="Michiue T."/>
            <person name="Watanabe M."/>
            <person name="Bogdanovic O."/>
            <person name="Lister R."/>
            <person name="Georgiou G."/>
            <person name="Paranjpe S.S."/>
            <person name="van Kruijsbergen I."/>
            <person name="Shu S."/>
            <person name="Carlson J."/>
            <person name="Kinoshita T."/>
            <person name="Ohta Y."/>
            <person name="Mawaribuchi S."/>
            <person name="Jenkins J."/>
            <person name="Grimwood J."/>
            <person name="Schmutz J."/>
            <person name="Mitros T."/>
            <person name="Mozaffari S.V."/>
            <person name="Suzuki Y."/>
            <person name="Haramoto Y."/>
            <person name="Yamamoto T.S."/>
            <person name="Takagi C."/>
            <person name="Heald R."/>
            <person name="Miller K."/>
            <person name="Haudenschild C."/>
            <person name="Kitzman J."/>
            <person name="Nakayama T."/>
            <person name="Izutsu Y."/>
            <person name="Robert J."/>
            <person name="Fortriede J."/>
            <person name="Burns K."/>
            <person name="Lotay V."/>
            <person name="Karimi K."/>
            <person name="Yasuoka Y."/>
            <person name="Dichmann D.S."/>
            <person name="Flajnik M.F."/>
            <person name="Houston D.W."/>
            <person name="Shendure J."/>
            <person name="DuPasquier L."/>
            <person name="Vize P.D."/>
            <person name="Zorn A.M."/>
            <person name="Ito M."/>
            <person name="Marcotte E.M."/>
            <person name="Wallingford J.B."/>
            <person name="Ito Y."/>
            <person name="Asashima M."/>
            <person name="Ueno N."/>
            <person name="Matsuda Y."/>
            <person name="Veenstra G.J."/>
            <person name="Fujiyama A."/>
            <person name="Harland R.M."/>
            <person name="Taira M."/>
            <person name="Rokhsar D.S."/>
        </authorList>
    </citation>
    <scope>NUCLEOTIDE SEQUENCE [LARGE SCALE GENOMIC DNA]</scope>
    <source>
        <strain evidence="3">J</strain>
    </source>
</reference>
<dbReference type="InterPro" id="IPR000305">
    <property type="entry name" value="GIY-YIG_endonuc"/>
</dbReference>
<dbReference type="EMBL" id="CM004466">
    <property type="protein sequence ID" value="OCU02294.1"/>
    <property type="molecule type" value="Genomic_DNA"/>
</dbReference>
<accession>A0A974E2H8</accession>
<evidence type="ECO:0000313" key="3">
    <source>
        <dbReference type="Proteomes" id="UP000694892"/>
    </source>
</evidence>
<dbReference type="AlphaFoldDB" id="A0A974E2H8"/>
<protein>
    <recommendedName>
        <fullName evidence="1">GIY-YIG domain-containing protein</fullName>
    </recommendedName>
</protein>
<evidence type="ECO:0000313" key="2">
    <source>
        <dbReference type="EMBL" id="OCU02294.1"/>
    </source>
</evidence>
<dbReference type="PANTHER" id="PTHR21301:SF10">
    <property type="entry name" value="REVERSE TRANSCRIPTASE DOMAIN-CONTAINING PROTEIN"/>
    <property type="match status" value="1"/>
</dbReference>
<dbReference type="SUPFAM" id="SSF82771">
    <property type="entry name" value="GIY-YIG endonuclease"/>
    <property type="match status" value="1"/>
</dbReference>
<sequence>MINLYKVIIHSLGCYKCGNCQAFLFVCKAVTITGRREYTIKHFINCKTMGVIYVMKCQCETKYVGKTQREFRRRILEHVGDVRHKRNTSVANHINELHNGYTEVMKFTAIEHIKSTTRIGDIDKKLLQSEAKWINWLNSKSPNGLNEGFTFTPFL</sequence>
<proteinExistence type="predicted"/>
<gene>
    <name evidence="2" type="ORF">XELAEV_18008056mg</name>
</gene>
<organism evidence="2 3">
    <name type="scientific">Xenopus laevis</name>
    <name type="common">African clawed frog</name>
    <dbReference type="NCBI Taxonomy" id="8355"/>
    <lineage>
        <taxon>Eukaryota</taxon>
        <taxon>Metazoa</taxon>
        <taxon>Chordata</taxon>
        <taxon>Craniata</taxon>
        <taxon>Vertebrata</taxon>
        <taxon>Euteleostomi</taxon>
        <taxon>Amphibia</taxon>
        <taxon>Batrachia</taxon>
        <taxon>Anura</taxon>
        <taxon>Pipoidea</taxon>
        <taxon>Pipidae</taxon>
        <taxon>Xenopodinae</taxon>
        <taxon>Xenopus</taxon>
        <taxon>Xenopus</taxon>
    </lineage>
</organism>
<dbReference type="Pfam" id="PF01541">
    <property type="entry name" value="GIY-YIG"/>
    <property type="match status" value="1"/>
</dbReference>
<dbReference type="InterPro" id="IPR035901">
    <property type="entry name" value="GIY-YIG_endonuc_sf"/>
</dbReference>
<feature type="domain" description="GIY-YIG" evidence="1">
    <location>
        <begin position="49"/>
        <end position="139"/>
    </location>
</feature>
<evidence type="ECO:0000259" key="1">
    <source>
        <dbReference type="Pfam" id="PF01541"/>
    </source>
</evidence>
<dbReference type="Proteomes" id="UP000694892">
    <property type="component" value="Chromosome 1L"/>
</dbReference>